<evidence type="ECO:0000259" key="8">
    <source>
        <dbReference type="PROSITE" id="PS50026"/>
    </source>
</evidence>
<accession>R0LML6</accession>
<keyword evidence="10" id="KW-1185">Reference proteome</keyword>
<dbReference type="SUPFAM" id="SSF57196">
    <property type="entry name" value="EGF/Laminin"/>
    <property type="match status" value="1"/>
</dbReference>
<feature type="non-terminal residue" evidence="9">
    <location>
        <position position="187"/>
    </location>
</feature>
<keyword evidence="1 5" id="KW-0245">EGF-like domain</keyword>
<dbReference type="InterPro" id="IPR000152">
    <property type="entry name" value="EGF-type_Asp/Asn_hydroxyl_site"/>
</dbReference>
<keyword evidence="4" id="KW-1015">Disulfide bond</keyword>
<keyword evidence="2" id="KW-0732">Signal</keyword>
<dbReference type="GO" id="GO:0005509">
    <property type="term" value="F:calcium ion binding"/>
    <property type="evidence" value="ECO:0007669"/>
    <property type="project" value="InterPro"/>
</dbReference>
<dbReference type="EMBL" id="KB743061">
    <property type="protein sequence ID" value="EOB01673.1"/>
    <property type="molecule type" value="Genomic_DNA"/>
</dbReference>
<dbReference type="AlphaFoldDB" id="R0LML6"/>
<organism evidence="9 10">
    <name type="scientific">Anas platyrhynchos</name>
    <name type="common">Mallard</name>
    <name type="synonym">Anas boschas</name>
    <dbReference type="NCBI Taxonomy" id="8839"/>
    <lineage>
        <taxon>Eukaryota</taxon>
        <taxon>Metazoa</taxon>
        <taxon>Chordata</taxon>
        <taxon>Craniata</taxon>
        <taxon>Vertebrata</taxon>
        <taxon>Euteleostomi</taxon>
        <taxon>Archelosauria</taxon>
        <taxon>Archosauria</taxon>
        <taxon>Dinosauria</taxon>
        <taxon>Saurischia</taxon>
        <taxon>Theropoda</taxon>
        <taxon>Coelurosauria</taxon>
        <taxon>Aves</taxon>
        <taxon>Neognathae</taxon>
        <taxon>Galloanserae</taxon>
        <taxon>Anseriformes</taxon>
        <taxon>Anatidae</taxon>
        <taxon>Anatinae</taxon>
        <taxon>Anas</taxon>
    </lineage>
</organism>
<keyword evidence="9" id="KW-0675">Receptor</keyword>
<keyword evidence="7" id="KW-1133">Transmembrane helix</keyword>
<gene>
    <name evidence="9" type="ORF">Anapl_05465</name>
</gene>
<evidence type="ECO:0000256" key="6">
    <source>
        <dbReference type="SAM" id="MobiDB-lite"/>
    </source>
</evidence>
<feature type="domain" description="EGF-like" evidence="8">
    <location>
        <begin position="31"/>
        <end position="69"/>
    </location>
</feature>
<dbReference type="InterPro" id="IPR049883">
    <property type="entry name" value="NOTCH1_EGF-like"/>
</dbReference>
<protein>
    <submittedName>
        <fullName evidence="9">EGF-like module-containing mucin-like hormone receptor-like 2</fullName>
    </submittedName>
</protein>
<keyword evidence="3" id="KW-0677">Repeat</keyword>
<dbReference type="HOGENOM" id="CLU_1528555_0_0_1"/>
<keyword evidence="7" id="KW-0812">Transmembrane</keyword>
<dbReference type="FunFam" id="2.10.25.10:FF:000038">
    <property type="entry name" value="Fibrillin 2"/>
    <property type="match status" value="1"/>
</dbReference>
<dbReference type="PROSITE" id="PS50026">
    <property type="entry name" value="EGF_3"/>
    <property type="match status" value="1"/>
</dbReference>
<dbReference type="PROSITE" id="PS01187">
    <property type="entry name" value="EGF_CA"/>
    <property type="match status" value="1"/>
</dbReference>
<evidence type="ECO:0000313" key="9">
    <source>
        <dbReference type="EMBL" id="EOB01673.1"/>
    </source>
</evidence>
<dbReference type="Proteomes" id="UP000296049">
    <property type="component" value="Unassembled WGS sequence"/>
</dbReference>
<feature type="compositionally biased region" description="Basic and acidic residues" evidence="6">
    <location>
        <begin position="121"/>
        <end position="136"/>
    </location>
</feature>
<feature type="non-terminal residue" evidence="9">
    <location>
        <position position="1"/>
    </location>
</feature>
<evidence type="ECO:0000313" key="10">
    <source>
        <dbReference type="Proteomes" id="UP000296049"/>
    </source>
</evidence>
<evidence type="ECO:0000256" key="3">
    <source>
        <dbReference type="ARBA" id="ARBA00022737"/>
    </source>
</evidence>
<evidence type="ECO:0000256" key="1">
    <source>
        <dbReference type="ARBA" id="ARBA00022536"/>
    </source>
</evidence>
<proteinExistence type="predicted"/>
<dbReference type="InterPro" id="IPR001881">
    <property type="entry name" value="EGF-like_Ca-bd_dom"/>
</dbReference>
<dbReference type="InterPro" id="IPR000742">
    <property type="entry name" value="EGF"/>
</dbReference>
<evidence type="ECO:0000256" key="7">
    <source>
        <dbReference type="SAM" id="Phobius"/>
    </source>
</evidence>
<evidence type="ECO:0000256" key="4">
    <source>
        <dbReference type="ARBA" id="ARBA00023157"/>
    </source>
</evidence>
<keyword evidence="7" id="KW-0472">Membrane</keyword>
<name>R0LML6_ANAPL</name>
<dbReference type="CDD" id="cd00054">
    <property type="entry name" value="EGF_CA"/>
    <property type="match status" value="1"/>
</dbReference>
<sequence>VSLLLHSQLEELLGASVGVEKLQLVSLLVEDVNECSSGVSLCGEEAECFNGVGTYLCRCKKGYEDRSPTKSGTLCVRAPASGMGFLLRHGDILVGAAIMACLATLVATAAMCGAKCWGQRPRRDPGPEEPPERPAEEPVMELQDLEDCLRLDPFQLKLRARPPEWLWGARAHPGQAYPVFLEQSPPL</sequence>
<dbReference type="Gene3D" id="2.10.25.10">
    <property type="entry name" value="Laminin"/>
    <property type="match status" value="1"/>
</dbReference>
<dbReference type="PROSITE" id="PS00010">
    <property type="entry name" value="ASX_HYDROXYL"/>
    <property type="match status" value="1"/>
</dbReference>
<dbReference type="SMART" id="SM00179">
    <property type="entry name" value="EGF_CA"/>
    <property type="match status" value="1"/>
</dbReference>
<comment type="caution">
    <text evidence="5">Lacks conserved residue(s) required for the propagation of feature annotation.</text>
</comment>
<feature type="transmembrane region" description="Helical" evidence="7">
    <location>
        <begin position="92"/>
        <end position="114"/>
    </location>
</feature>
<reference evidence="10" key="1">
    <citation type="journal article" date="2013" name="Nat. Genet.">
        <title>The duck genome and transcriptome provide insight into an avian influenza virus reservoir species.</title>
        <authorList>
            <person name="Huang Y."/>
            <person name="Li Y."/>
            <person name="Burt D.W."/>
            <person name="Chen H."/>
            <person name="Zhang Y."/>
            <person name="Qian W."/>
            <person name="Kim H."/>
            <person name="Gan S."/>
            <person name="Zhao Y."/>
            <person name="Li J."/>
            <person name="Yi K."/>
            <person name="Feng H."/>
            <person name="Zhu P."/>
            <person name="Li B."/>
            <person name="Liu Q."/>
            <person name="Fairley S."/>
            <person name="Magor K.E."/>
            <person name="Du Z."/>
            <person name="Hu X."/>
            <person name="Goodman L."/>
            <person name="Tafer H."/>
            <person name="Vignal A."/>
            <person name="Lee T."/>
            <person name="Kim K.W."/>
            <person name="Sheng Z."/>
            <person name="An Y."/>
            <person name="Searle S."/>
            <person name="Herrero J."/>
            <person name="Groenen M.A."/>
            <person name="Crooijmans R.P."/>
            <person name="Faraut T."/>
            <person name="Cai Q."/>
            <person name="Webster R.G."/>
            <person name="Aldridge J.R."/>
            <person name="Warren W.C."/>
            <person name="Bartschat S."/>
            <person name="Kehr S."/>
            <person name="Marz M."/>
            <person name="Stadler P.F."/>
            <person name="Smith J."/>
            <person name="Kraus R.H."/>
            <person name="Zhao Y."/>
            <person name="Ren L."/>
            <person name="Fei J."/>
            <person name="Morisson M."/>
            <person name="Kaiser P."/>
            <person name="Griffin D.K."/>
            <person name="Rao M."/>
            <person name="Pitel F."/>
            <person name="Wang J."/>
            <person name="Li N."/>
        </authorList>
    </citation>
    <scope>NUCLEOTIDE SEQUENCE [LARGE SCALE GENOMIC DNA]</scope>
</reference>
<evidence type="ECO:0000256" key="5">
    <source>
        <dbReference type="PROSITE-ProRule" id="PRU00076"/>
    </source>
</evidence>
<dbReference type="InterPro" id="IPR018097">
    <property type="entry name" value="EGF_Ca-bd_CS"/>
</dbReference>
<feature type="region of interest" description="Disordered" evidence="6">
    <location>
        <begin position="119"/>
        <end position="139"/>
    </location>
</feature>
<dbReference type="Pfam" id="PF07645">
    <property type="entry name" value="EGF_CA"/>
    <property type="match status" value="1"/>
</dbReference>
<evidence type="ECO:0000256" key="2">
    <source>
        <dbReference type="ARBA" id="ARBA00022729"/>
    </source>
</evidence>